<dbReference type="GO" id="GO:0005634">
    <property type="term" value="C:nucleus"/>
    <property type="evidence" value="ECO:0007669"/>
    <property type="project" value="TreeGrafter"/>
</dbReference>
<reference evidence="5 6" key="1">
    <citation type="journal article" date="2023" name="Life. Sci Alliance">
        <title>Evolutionary insights into 3D genome organization and epigenetic landscape of Vigna mungo.</title>
        <authorList>
            <person name="Junaid A."/>
            <person name="Singh B."/>
            <person name="Bhatia S."/>
        </authorList>
    </citation>
    <scope>NUCLEOTIDE SEQUENCE [LARGE SCALE GENOMIC DNA]</scope>
    <source>
        <strain evidence="5">Urdbean</strain>
    </source>
</reference>
<keyword evidence="1" id="KW-0677">Repeat</keyword>
<accession>A0AAQ3N6G6</accession>
<dbReference type="Pfam" id="PF01846">
    <property type="entry name" value="FF"/>
    <property type="match status" value="4"/>
</dbReference>
<feature type="compositionally biased region" description="Basic and acidic residues" evidence="2">
    <location>
        <begin position="1068"/>
        <end position="1077"/>
    </location>
</feature>
<dbReference type="PANTHER" id="PTHR15377:SF3">
    <property type="entry name" value="WW DOMAIN-CONTAINING PROTEIN"/>
    <property type="match status" value="1"/>
</dbReference>
<dbReference type="FunFam" id="1.10.10.440:FF:000020">
    <property type="entry name" value="Pre-mRNA-processing protein 40C"/>
    <property type="match status" value="1"/>
</dbReference>
<feature type="domain" description="FF" evidence="4">
    <location>
        <begin position="826"/>
        <end position="881"/>
    </location>
</feature>
<feature type="domain" description="WW" evidence="3">
    <location>
        <begin position="479"/>
        <end position="506"/>
    </location>
</feature>
<proteinExistence type="predicted"/>
<feature type="compositionally biased region" description="Polar residues" evidence="2">
    <location>
        <begin position="594"/>
        <end position="615"/>
    </location>
</feature>
<dbReference type="Gene3D" id="1.10.10.440">
    <property type="entry name" value="FF domain"/>
    <property type="match status" value="5"/>
</dbReference>
<dbReference type="SUPFAM" id="SSF81698">
    <property type="entry name" value="FF domain"/>
    <property type="match status" value="5"/>
</dbReference>
<dbReference type="SMART" id="SM00441">
    <property type="entry name" value="FF"/>
    <property type="match status" value="4"/>
</dbReference>
<dbReference type="InterPro" id="IPR001202">
    <property type="entry name" value="WW_dom"/>
</dbReference>
<name>A0AAQ3N6G6_VIGMU</name>
<feature type="region of interest" description="Disordered" evidence="2">
    <location>
        <begin position="1067"/>
        <end position="1089"/>
    </location>
</feature>
<dbReference type="Pfam" id="PF00397">
    <property type="entry name" value="WW"/>
    <property type="match status" value="1"/>
</dbReference>
<dbReference type="Gene3D" id="2.20.70.10">
    <property type="match status" value="2"/>
</dbReference>
<dbReference type="GO" id="GO:0003712">
    <property type="term" value="F:transcription coregulator activity"/>
    <property type="evidence" value="ECO:0007669"/>
    <property type="project" value="TreeGrafter"/>
</dbReference>
<feature type="region of interest" description="Disordered" evidence="2">
    <location>
        <begin position="156"/>
        <end position="210"/>
    </location>
</feature>
<feature type="region of interest" description="Disordered" evidence="2">
    <location>
        <begin position="1169"/>
        <end position="1210"/>
    </location>
</feature>
<feature type="compositionally biased region" description="Polar residues" evidence="2">
    <location>
        <begin position="26"/>
        <end position="38"/>
    </location>
</feature>
<dbReference type="EMBL" id="CP144694">
    <property type="protein sequence ID" value="WVZ04118.1"/>
    <property type="molecule type" value="Genomic_DNA"/>
</dbReference>
<evidence type="ECO:0000313" key="6">
    <source>
        <dbReference type="Proteomes" id="UP001374535"/>
    </source>
</evidence>
<dbReference type="AlphaFoldDB" id="A0AAQ3N6G6"/>
<dbReference type="PROSITE" id="PS50020">
    <property type="entry name" value="WW_DOMAIN_2"/>
    <property type="match status" value="2"/>
</dbReference>
<evidence type="ECO:0000313" key="5">
    <source>
        <dbReference type="EMBL" id="WVZ04118.1"/>
    </source>
</evidence>
<dbReference type="InterPro" id="IPR045148">
    <property type="entry name" value="TCRG1-like"/>
</dbReference>
<evidence type="ECO:0000256" key="1">
    <source>
        <dbReference type="ARBA" id="ARBA00022737"/>
    </source>
</evidence>
<feature type="domain" description="FF" evidence="4">
    <location>
        <begin position="940"/>
        <end position="994"/>
    </location>
</feature>
<dbReference type="FunFam" id="1.10.10.440:FF:000030">
    <property type="entry name" value="Pre-mRNA-processing protein 40C"/>
    <property type="match status" value="1"/>
</dbReference>
<evidence type="ECO:0000259" key="3">
    <source>
        <dbReference type="PROSITE" id="PS50020"/>
    </source>
</evidence>
<protein>
    <recommendedName>
        <fullName evidence="7">Pre-mRNA-processing protein 40C</fullName>
    </recommendedName>
</protein>
<dbReference type="InterPro" id="IPR002713">
    <property type="entry name" value="FF_domain"/>
</dbReference>
<dbReference type="PANTHER" id="PTHR15377">
    <property type="entry name" value="TRANSCRIPTION ELONGATION REGULATOR 1"/>
    <property type="match status" value="1"/>
</dbReference>
<feature type="region of interest" description="Disordered" evidence="2">
    <location>
        <begin position="580"/>
        <end position="644"/>
    </location>
</feature>
<feature type="compositionally biased region" description="Polar residues" evidence="2">
    <location>
        <begin position="158"/>
        <end position="201"/>
    </location>
</feature>
<gene>
    <name evidence="5" type="ORF">V8G54_024924</name>
</gene>
<feature type="region of interest" description="Disordered" evidence="2">
    <location>
        <begin position="1"/>
        <end position="38"/>
    </location>
</feature>
<dbReference type="SUPFAM" id="SSF51045">
    <property type="entry name" value="WW domain"/>
    <property type="match status" value="2"/>
</dbReference>
<sequence length="1210" mass="133915">MASPAWLPQEAKPPVSGETSLPMASPTPNSAHATPSTGKPTPTFLLSIYRMLFLLSQFAKRLIHNATAFVAPAPATPFPHGVLQNANVSGSPQQSSTHDVSIVQSYLLLVLSLLFNGFVVIKSNSTVNPVVFQPPVPGVSSHAALSFSYNVPQGGGAFSSSQQHTQSSGKISESVAQDVTKLSSAASTPHSIPAHTSTTIMPPSDPNYRPTTSWMPTAMSFPLHPVMPTPGNPGPPGLTSSSIISINTAVPSTGMDSSSAALPRPNMPISAIASDPTAPLKGLPYPSMPSMAAPPQGLWLQAPQMSGVFRPPYLQYPAPFPGPFPFPARGVNLPAVPIPDSQPPGVTPVSGGNGTSTLASSNQLRGTTALQTEAISGPADDKKKLNAVVTQNEDAANNDQLEAWTAHKTEAGIIYYYNALTGESTYDKPAGFIGEPHQVSAQPTPVSMLQRNHNCQKLNCIWFLAIVLGVLMDLPGTDWLSVSTSDGKKYYYNNRTKTSCWQIPNEVSELKKKQDGDVTKDQLMSVPNTNVLSDRGSGMVTLNAPAINTGGRDAAALKPSNLQSPSSALDLIKKKLQDSGTPITSSSIPVPSVQTGSESNGSKAIESTSKGMQADNSKDKQKDTNGATNVSDTSSDSEDEDSGPSKEECIIQFKVYSSLSLSRCSSFLLFYIMRNLNPAALISLLVGLVKGLVHSQIGHQGCGALWNVRIQLQGMRSYIGNMGFWCGFVTLGASLTVSFRDVLVPRSRPEHVFCLEKLIFPLIHLTREMLKERGVAPFSKWEKELPKIVFDPRFKAIPSYSARRSLFEHYVKTRAEEERKEKRAAQKAAIEGFKQLLDEASEDINYNTDYQTFRKKWGNDPRFEALDRKEQEHLLNERSPSRAEVVCHIKQLYTSLLHGMSFDYHYSAFYGFQVDSVKRRKMLRVLPLKKAAEEKTQAMRAAAAASFKSMLKERGDISFNSRWSRVKESLRDDPRYKSVRHEDREGLFNEYLSELKAAEYATERETKAKREEQDKLRERERELRKRKEREEQEMERVRLKIRRKEAVTSFQALLVETIKDPLASWTESKPKLEKDPQGRATNPELDSSDTEKLFREHVKMLQERCAHEFRVLLAEVLTTDAASHENDDGKTVLNSWSTAKRVLKSDPRYNKVPRKEREALWRRYAEDMLRRQKASHSHDSREDKHTDAKGRNSLESSKHQLESGRSHDRR</sequence>
<dbReference type="PROSITE" id="PS01159">
    <property type="entry name" value="WW_DOMAIN_1"/>
    <property type="match status" value="2"/>
</dbReference>
<keyword evidence="6" id="KW-1185">Reference proteome</keyword>
<dbReference type="FunFam" id="1.10.10.440:FF:000028">
    <property type="entry name" value="Pre-mRNA-processing protein 40C"/>
    <property type="match status" value="1"/>
</dbReference>
<feature type="region of interest" description="Disordered" evidence="2">
    <location>
        <begin position="1002"/>
        <end position="1031"/>
    </location>
</feature>
<evidence type="ECO:0008006" key="7">
    <source>
        <dbReference type="Google" id="ProtNLM"/>
    </source>
</evidence>
<evidence type="ECO:0000259" key="4">
    <source>
        <dbReference type="PROSITE" id="PS51676"/>
    </source>
</evidence>
<dbReference type="InterPro" id="IPR036020">
    <property type="entry name" value="WW_dom_sf"/>
</dbReference>
<dbReference type="InterPro" id="IPR036517">
    <property type="entry name" value="FF_domain_sf"/>
</dbReference>
<dbReference type="Proteomes" id="UP001374535">
    <property type="component" value="Chromosome 7"/>
</dbReference>
<dbReference type="GO" id="GO:0070063">
    <property type="term" value="F:RNA polymerase binding"/>
    <property type="evidence" value="ECO:0007669"/>
    <property type="project" value="InterPro"/>
</dbReference>
<dbReference type="PROSITE" id="PS51676">
    <property type="entry name" value="FF"/>
    <property type="match status" value="3"/>
</dbReference>
<evidence type="ECO:0000256" key="2">
    <source>
        <dbReference type="SAM" id="MobiDB-lite"/>
    </source>
</evidence>
<dbReference type="SMART" id="SM00456">
    <property type="entry name" value="WW"/>
    <property type="match status" value="2"/>
</dbReference>
<feature type="domain" description="WW" evidence="3">
    <location>
        <begin position="404"/>
        <end position="431"/>
    </location>
</feature>
<organism evidence="5 6">
    <name type="scientific">Vigna mungo</name>
    <name type="common">Black gram</name>
    <name type="synonym">Phaseolus mungo</name>
    <dbReference type="NCBI Taxonomy" id="3915"/>
    <lineage>
        <taxon>Eukaryota</taxon>
        <taxon>Viridiplantae</taxon>
        <taxon>Streptophyta</taxon>
        <taxon>Embryophyta</taxon>
        <taxon>Tracheophyta</taxon>
        <taxon>Spermatophyta</taxon>
        <taxon>Magnoliopsida</taxon>
        <taxon>eudicotyledons</taxon>
        <taxon>Gunneridae</taxon>
        <taxon>Pentapetalae</taxon>
        <taxon>rosids</taxon>
        <taxon>fabids</taxon>
        <taxon>Fabales</taxon>
        <taxon>Fabaceae</taxon>
        <taxon>Papilionoideae</taxon>
        <taxon>50 kb inversion clade</taxon>
        <taxon>NPAAA clade</taxon>
        <taxon>indigoferoid/millettioid clade</taxon>
        <taxon>Phaseoleae</taxon>
        <taxon>Vigna</taxon>
    </lineage>
</organism>
<feature type="compositionally biased region" description="Low complexity" evidence="2">
    <location>
        <begin position="581"/>
        <end position="593"/>
    </location>
</feature>
<feature type="domain" description="FF" evidence="4">
    <location>
        <begin position="1043"/>
        <end position="1100"/>
    </location>
</feature>
<dbReference type="CDD" id="cd00201">
    <property type="entry name" value="WW"/>
    <property type="match status" value="2"/>
</dbReference>